<feature type="transmembrane region" description="Helical" evidence="1">
    <location>
        <begin position="7"/>
        <end position="33"/>
    </location>
</feature>
<sequence length="210" mass="22122">MERIKSFIWLTLLGGLTVVLPISIFLLVFTWFYDVISALIAPVTAALRPHLGLSATLVDAVVIGCLLVVFCLIGLLVKTRVGAWLLGQIERVLKRIAPGYKTISDVVGQFLGGGSSSSLLSGQVALAKIYGPESPVTVTVIVTAKHDNGDYSVFMPTAPIPTSGIVYHLPASCIILLPHVSVEAAMKTVIACGAGSQLLTRPVDVQSSAV</sequence>
<accession>A0ABV8V2G9</accession>
<organism evidence="2 3">
    <name type="scientific">Simiduia curdlanivorans</name>
    <dbReference type="NCBI Taxonomy" id="1492769"/>
    <lineage>
        <taxon>Bacteria</taxon>
        <taxon>Pseudomonadati</taxon>
        <taxon>Pseudomonadota</taxon>
        <taxon>Gammaproteobacteria</taxon>
        <taxon>Cellvibrionales</taxon>
        <taxon>Cellvibrionaceae</taxon>
        <taxon>Simiduia</taxon>
    </lineage>
</organism>
<keyword evidence="1" id="KW-0472">Membrane</keyword>
<reference evidence="3" key="1">
    <citation type="journal article" date="2019" name="Int. J. Syst. Evol. Microbiol.">
        <title>The Global Catalogue of Microorganisms (GCM) 10K type strain sequencing project: providing services to taxonomists for standard genome sequencing and annotation.</title>
        <authorList>
            <consortium name="The Broad Institute Genomics Platform"/>
            <consortium name="The Broad Institute Genome Sequencing Center for Infectious Disease"/>
            <person name="Wu L."/>
            <person name="Ma J."/>
        </authorList>
    </citation>
    <scope>NUCLEOTIDE SEQUENCE [LARGE SCALE GENOMIC DNA]</scope>
    <source>
        <strain evidence="3">CECT 8570</strain>
    </source>
</reference>
<dbReference type="RefSeq" id="WP_290264173.1">
    <property type="nucleotide sequence ID" value="NZ_JAUFQG010000006.1"/>
</dbReference>
<evidence type="ECO:0000256" key="1">
    <source>
        <dbReference type="SAM" id="Phobius"/>
    </source>
</evidence>
<evidence type="ECO:0000313" key="2">
    <source>
        <dbReference type="EMBL" id="MFC4361972.1"/>
    </source>
</evidence>
<dbReference type="Pfam" id="PF04367">
    <property type="entry name" value="DUF502"/>
    <property type="match status" value="1"/>
</dbReference>
<dbReference type="EMBL" id="JBHSCX010000004">
    <property type="protein sequence ID" value="MFC4361972.1"/>
    <property type="molecule type" value="Genomic_DNA"/>
</dbReference>
<keyword evidence="3" id="KW-1185">Reference proteome</keyword>
<proteinExistence type="predicted"/>
<name>A0ABV8V2G9_9GAMM</name>
<protein>
    <submittedName>
        <fullName evidence="2">DUF502 domain-containing protein</fullName>
    </submittedName>
</protein>
<keyword evidence="1" id="KW-0812">Transmembrane</keyword>
<dbReference type="Proteomes" id="UP001595840">
    <property type="component" value="Unassembled WGS sequence"/>
</dbReference>
<evidence type="ECO:0000313" key="3">
    <source>
        <dbReference type="Proteomes" id="UP001595840"/>
    </source>
</evidence>
<gene>
    <name evidence="2" type="ORF">ACFOX3_06660</name>
</gene>
<keyword evidence="1" id="KW-1133">Transmembrane helix</keyword>
<dbReference type="InterPro" id="IPR007462">
    <property type="entry name" value="COV1-like"/>
</dbReference>
<feature type="transmembrane region" description="Helical" evidence="1">
    <location>
        <begin position="53"/>
        <end position="77"/>
    </location>
</feature>
<comment type="caution">
    <text evidence="2">The sequence shown here is derived from an EMBL/GenBank/DDBJ whole genome shotgun (WGS) entry which is preliminary data.</text>
</comment>